<dbReference type="AlphaFoldDB" id="A0AAU7TGB2"/>
<accession>A0AAU7TGB2</accession>
<dbReference type="EMBL" id="CP158165">
    <property type="protein sequence ID" value="XBV25793.1"/>
    <property type="molecule type" value="Genomic_DNA"/>
</dbReference>
<dbReference type="Pfam" id="PF01909">
    <property type="entry name" value="NTP_transf_2"/>
    <property type="match status" value="1"/>
</dbReference>
<dbReference type="SUPFAM" id="SSF81301">
    <property type="entry name" value="Nucleotidyltransferase"/>
    <property type="match status" value="1"/>
</dbReference>
<sequence length="212" mass="23104">MDLSQPISTAIPTLDGPVLTVLSRTTQPLTGRKVHQLASGGSESGTRRVLQRLVSTGLVTATEVGSAVQYVLNRDHLAAAAVLELTNLRQKLIQRIHDVIDTEWSEHPIHASLFGSAARGDGNLHSDVDLLVVHGSRDLPPEWNDQVGSLAEQVHSWTGNHLQIYELSSAALLAHIASGESIVDDWLRDSVTVFGPDFRQLRHRIGRGLMPQ</sequence>
<dbReference type="CDD" id="cd05403">
    <property type="entry name" value="NT_KNTase_like"/>
    <property type="match status" value="1"/>
</dbReference>
<feature type="domain" description="Polymerase nucleotidyl transferase" evidence="1">
    <location>
        <begin position="96"/>
        <end position="135"/>
    </location>
</feature>
<dbReference type="EC" id="2.7.7.-" evidence="2"/>
<evidence type="ECO:0000313" key="2">
    <source>
        <dbReference type="EMBL" id="XBV25793.1"/>
    </source>
</evidence>
<protein>
    <submittedName>
        <fullName evidence="2">Nucleotidyltransferase domain-containing protein</fullName>
        <ecNumber evidence="2">2.7.7.-</ecNumber>
    </submittedName>
</protein>
<evidence type="ECO:0000259" key="1">
    <source>
        <dbReference type="Pfam" id="PF01909"/>
    </source>
</evidence>
<reference evidence="2" key="1">
    <citation type="submission" date="2024-06" db="EMBL/GenBank/DDBJ databases">
        <title>Kribbella sp. strain HUAS MG21 genome sequences.</title>
        <authorList>
            <person name="Mo P."/>
        </authorList>
    </citation>
    <scope>NUCLEOTIDE SEQUENCE</scope>
    <source>
        <strain evidence="2">HUAS MG21</strain>
    </source>
</reference>
<proteinExistence type="predicted"/>
<gene>
    <name evidence="2" type="ORF">ABN611_05080</name>
</gene>
<organism evidence="2">
    <name type="scientific">Kribbella sp. HUAS MG21</name>
    <dbReference type="NCBI Taxonomy" id="3160966"/>
    <lineage>
        <taxon>Bacteria</taxon>
        <taxon>Bacillati</taxon>
        <taxon>Actinomycetota</taxon>
        <taxon>Actinomycetes</taxon>
        <taxon>Propionibacteriales</taxon>
        <taxon>Kribbellaceae</taxon>
        <taxon>Kribbella</taxon>
    </lineage>
</organism>
<dbReference type="Gene3D" id="3.30.460.10">
    <property type="entry name" value="Beta Polymerase, domain 2"/>
    <property type="match status" value="1"/>
</dbReference>
<name>A0AAU7TGB2_9ACTN</name>
<keyword evidence="2" id="KW-0548">Nucleotidyltransferase</keyword>
<dbReference type="InterPro" id="IPR043519">
    <property type="entry name" value="NT_sf"/>
</dbReference>
<dbReference type="InterPro" id="IPR002934">
    <property type="entry name" value="Polymerase_NTP_transf_dom"/>
</dbReference>
<keyword evidence="2" id="KW-0808">Transferase</keyword>
<dbReference type="RefSeq" id="WP_350278601.1">
    <property type="nucleotide sequence ID" value="NZ_CP158165.1"/>
</dbReference>
<dbReference type="GO" id="GO:0016779">
    <property type="term" value="F:nucleotidyltransferase activity"/>
    <property type="evidence" value="ECO:0007669"/>
    <property type="project" value="UniProtKB-KW"/>
</dbReference>